<keyword evidence="4 11" id="KW-0658">Purine biosynthesis</keyword>
<dbReference type="GO" id="GO:0004488">
    <property type="term" value="F:methylenetetrahydrofolate dehydrogenase (NADP+) activity"/>
    <property type="evidence" value="ECO:0007669"/>
    <property type="project" value="UniProtKB-EC"/>
</dbReference>
<feature type="binding site" evidence="11">
    <location>
        <begin position="171"/>
        <end position="173"/>
    </location>
    <ligand>
        <name>NADP(+)</name>
        <dbReference type="ChEBI" id="CHEBI:58349"/>
    </ligand>
</feature>
<gene>
    <name evidence="11" type="primary">folD</name>
    <name evidence="14" type="ORF">ABIE19_002342</name>
</gene>
<keyword evidence="3 11" id="KW-0028">Amino-acid biosynthesis</keyword>
<evidence type="ECO:0000256" key="7">
    <source>
        <dbReference type="ARBA" id="ARBA00023002"/>
    </source>
</evidence>
<comment type="subunit">
    <text evidence="11">Homodimer.</text>
</comment>
<evidence type="ECO:0000256" key="6">
    <source>
        <dbReference type="ARBA" id="ARBA00022857"/>
    </source>
</evidence>
<name>A0ABV2REJ8_9CAUL</name>
<dbReference type="InterPro" id="IPR046346">
    <property type="entry name" value="Aminoacid_DH-like_N_sf"/>
</dbReference>
<comment type="caution">
    <text evidence="11">Lacks conserved residue(s) required for the propagation of feature annotation.</text>
</comment>
<feature type="domain" description="Tetrahydrofolate dehydrogenase/cyclohydrolase catalytic" evidence="12">
    <location>
        <begin position="11"/>
        <end position="126"/>
    </location>
</feature>
<dbReference type="InterPro" id="IPR020867">
    <property type="entry name" value="THF_DH/CycHdrlase_CS"/>
</dbReference>
<evidence type="ECO:0000256" key="10">
    <source>
        <dbReference type="ARBA" id="ARBA00023268"/>
    </source>
</evidence>
<dbReference type="EC" id="3.5.4.9" evidence="11"/>
<evidence type="ECO:0000256" key="2">
    <source>
        <dbReference type="ARBA" id="ARBA00022563"/>
    </source>
</evidence>
<dbReference type="PANTHER" id="PTHR48099">
    <property type="entry name" value="C-1-TETRAHYDROFOLATE SYNTHASE, CYTOPLASMIC-RELATED"/>
    <property type="match status" value="1"/>
</dbReference>
<evidence type="ECO:0000256" key="8">
    <source>
        <dbReference type="ARBA" id="ARBA00023102"/>
    </source>
</evidence>
<evidence type="ECO:0000256" key="3">
    <source>
        <dbReference type="ARBA" id="ARBA00022605"/>
    </source>
</evidence>
<dbReference type="EMBL" id="JBEPTF010000003">
    <property type="protein sequence ID" value="MET4684405.1"/>
    <property type="molecule type" value="Genomic_DNA"/>
</dbReference>
<evidence type="ECO:0000256" key="9">
    <source>
        <dbReference type="ARBA" id="ARBA00023167"/>
    </source>
</evidence>
<dbReference type="SUPFAM" id="SSF53223">
    <property type="entry name" value="Aminoacid dehydrogenase-like, N-terminal domain"/>
    <property type="match status" value="1"/>
</dbReference>
<comment type="catalytic activity">
    <reaction evidence="11">
        <text>(6R)-5,10-methylene-5,6,7,8-tetrahydrofolate + NADP(+) = (6R)-5,10-methenyltetrahydrofolate + NADPH</text>
        <dbReference type="Rhea" id="RHEA:22812"/>
        <dbReference type="ChEBI" id="CHEBI:15636"/>
        <dbReference type="ChEBI" id="CHEBI:57455"/>
        <dbReference type="ChEBI" id="CHEBI:57783"/>
        <dbReference type="ChEBI" id="CHEBI:58349"/>
        <dbReference type="EC" id="1.5.1.5"/>
    </reaction>
</comment>
<keyword evidence="2 11" id="KW-0554">One-carbon metabolism</keyword>
<dbReference type="PANTHER" id="PTHR48099:SF5">
    <property type="entry name" value="C-1-TETRAHYDROFOLATE SYNTHASE, CYTOPLASMIC"/>
    <property type="match status" value="1"/>
</dbReference>
<evidence type="ECO:0000313" key="15">
    <source>
        <dbReference type="Proteomes" id="UP001549313"/>
    </source>
</evidence>
<dbReference type="Gene3D" id="3.40.50.720">
    <property type="entry name" value="NAD(P)-binding Rossmann-like Domain"/>
    <property type="match status" value="1"/>
</dbReference>
<evidence type="ECO:0000256" key="1">
    <source>
        <dbReference type="ARBA" id="ARBA00004777"/>
    </source>
</evidence>
<evidence type="ECO:0000259" key="12">
    <source>
        <dbReference type="Pfam" id="PF00763"/>
    </source>
</evidence>
<dbReference type="CDD" id="cd01080">
    <property type="entry name" value="NAD_bind_m-THF_DH_Cyclohyd"/>
    <property type="match status" value="1"/>
</dbReference>
<evidence type="ECO:0000313" key="14">
    <source>
        <dbReference type="EMBL" id="MET4684405.1"/>
    </source>
</evidence>
<evidence type="ECO:0000259" key="13">
    <source>
        <dbReference type="Pfam" id="PF02882"/>
    </source>
</evidence>
<organism evidence="14 15">
    <name type="scientific">Brevundimonas faecalis</name>
    <dbReference type="NCBI Taxonomy" id="947378"/>
    <lineage>
        <taxon>Bacteria</taxon>
        <taxon>Pseudomonadati</taxon>
        <taxon>Pseudomonadota</taxon>
        <taxon>Alphaproteobacteria</taxon>
        <taxon>Caulobacterales</taxon>
        <taxon>Caulobacteraceae</taxon>
        <taxon>Brevundimonas</taxon>
    </lineage>
</organism>
<dbReference type="NCBIfam" id="NF010785">
    <property type="entry name" value="PRK14188.1"/>
    <property type="match status" value="1"/>
</dbReference>
<dbReference type="Proteomes" id="UP001549313">
    <property type="component" value="Unassembled WGS sequence"/>
</dbReference>
<dbReference type="Pfam" id="PF00763">
    <property type="entry name" value="THF_DHG_CYH"/>
    <property type="match status" value="1"/>
</dbReference>
<dbReference type="PROSITE" id="PS00767">
    <property type="entry name" value="THF_DHG_CYH_2"/>
    <property type="match status" value="1"/>
</dbReference>
<comment type="pathway">
    <text evidence="1 11">One-carbon metabolism; tetrahydrofolate interconversion.</text>
</comment>
<dbReference type="SUPFAM" id="SSF51735">
    <property type="entry name" value="NAD(P)-binding Rossmann-fold domains"/>
    <property type="match status" value="1"/>
</dbReference>
<proteinExistence type="inferred from homology"/>
<feature type="domain" description="Tetrahydrofolate dehydrogenase/cyclohydrolase NAD(P)-binding" evidence="13">
    <location>
        <begin position="145"/>
        <end position="296"/>
    </location>
</feature>
<comment type="catalytic activity">
    <reaction evidence="11">
        <text>(6R)-5,10-methenyltetrahydrofolate + H2O = (6R)-10-formyltetrahydrofolate + H(+)</text>
        <dbReference type="Rhea" id="RHEA:23700"/>
        <dbReference type="ChEBI" id="CHEBI:15377"/>
        <dbReference type="ChEBI" id="CHEBI:15378"/>
        <dbReference type="ChEBI" id="CHEBI:57455"/>
        <dbReference type="ChEBI" id="CHEBI:195366"/>
        <dbReference type="EC" id="3.5.4.9"/>
    </reaction>
</comment>
<reference evidence="14 15" key="1">
    <citation type="submission" date="2024-06" db="EMBL/GenBank/DDBJ databases">
        <title>Sorghum-associated microbial communities from plants grown in Nebraska, USA.</title>
        <authorList>
            <person name="Schachtman D."/>
        </authorList>
    </citation>
    <scope>NUCLEOTIDE SEQUENCE [LARGE SCALE GENOMIC DNA]</scope>
    <source>
        <strain evidence="14 15">2814</strain>
    </source>
</reference>
<keyword evidence="7 11" id="KW-0560">Oxidoreductase</keyword>
<dbReference type="InterPro" id="IPR020630">
    <property type="entry name" value="THF_DH/CycHdrlase_cat_dom"/>
</dbReference>
<keyword evidence="5 11" id="KW-0378">Hydrolase</keyword>
<keyword evidence="15" id="KW-1185">Reference proteome</keyword>
<dbReference type="Gene3D" id="3.40.50.10860">
    <property type="entry name" value="Leucine Dehydrogenase, chain A, domain 1"/>
    <property type="match status" value="1"/>
</dbReference>
<dbReference type="PROSITE" id="PS00766">
    <property type="entry name" value="THF_DHG_CYH_1"/>
    <property type="match status" value="1"/>
</dbReference>
<evidence type="ECO:0000256" key="5">
    <source>
        <dbReference type="ARBA" id="ARBA00022801"/>
    </source>
</evidence>
<dbReference type="Pfam" id="PF02882">
    <property type="entry name" value="THF_DHG_CYH_C"/>
    <property type="match status" value="1"/>
</dbReference>
<accession>A0ABV2REJ8</accession>
<keyword evidence="8 11" id="KW-0368">Histidine biosynthesis</keyword>
<comment type="function">
    <text evidence="11">Catalyzes the oxidation of 5,10-methylenetetrahydrofolate to 5,10-methenyltetrahydrofolate and then the hydrolysis of 5,10-methenyltetrahydrofolate to 10-formyltetrahydrofolate.</text>
</comment>
<evidence type="ECO:0000256" key="11">
    <source>
        <dbReference type="HAMAP-Rule" id="MF_01576"/>
    </source>
</evidence>
<evidence type="ECO:0000256" key="4">
    <source>
        <dbReference type="ARBA" id="ARBA00022755"/>
    </source>
</evidence>
<dbReference type="HAMAP" id="MF_01576">
    <property type="entry name" value="THF_DHG_CYH"/>
    <property type="match status" value="1"/>
</dbReference>
<dbReference type="InterPro" id="IPR020631">
    <property type="entry name" value="THF_DH/CycHdrlase_NAD-bd_dom"/>
</dbReference>
<dbReference type="InterPro" id="IPR036291">
    <property type="entry name" value="NAD(P)-bd_dom_sf"/>
</dbReference>
<protein>
    <recommendedName>
        <fullName evidence="11">Bifunctional protein FolD</fullName>
    </recommendedName>
    <domain>
        <recommendedName>
            <fullName evidence="11">Methylenetetrahydrofolate dehydrogenase</fullName>
            <ecNumber evidence="11">1.5.1.5</ecNumber>
        </recommendedName>
    </domain>
    <domain>
        <recommendedName>
            <fullName evidence="11">Methenyltetrahydrofolate cyclohydrolase</fullName>
            <ecNumber evidence="11">3.5.4.9</ecNumber>
        </recommendedName>
    </domain>
</protein>
<dbReference type="RefSeq" id="WP_354089368.1">
    <property type="nucleotide sequence ID" value="NZ_JBEPTF010000003.1"/>
</dbReference>
<comment type="similarity">
    <text evidence="11">Belongs to the tetrahydrofolate dehydrogenase/cyclohydrolase family.</text>
</comment>
<sequence>MAVEPARASLIDGKAFSQTLVQRVADAATRLESAHGVKPGLAVVIVGEDPASQLYVRNKGETTLKAGMRSDTHRLPDTTGQDELLALIATLNADAGIHGILVQLPLPKHIDSAAVLDAISPDKDVDGFHVVNAGRLAVGLPGLVPCTPLGCLMLLKDQLGDLSGLNAVIVGRSNIVGKPMAQLLIGESCTVTVAHSRTRDLPALCRTADILVAAVGRPEMVKGDWIKPGATVIDVGINRVPSRDPVKAAEGKTRVVGDVAFDEAVEVAGRITPVPGGVGPMTIACLLANTYTAACRSAGVEPEDLNG</sequence>
<dbReference type="GO" id="GO:0004477">
    <property type="term" value="F:methenyltetrahydrofolate cyclohydrolase activity"/>
    <property type="evidence" value="ECO:0007669"/>
    <property type="project" value="UniProtKB-EC"/>
</dbReference>
<keyword evidence="10 11" id="KW-0511">Multifunctional enzyme</keyword>
<dbReference type="InterPro" id="IPR000672">
    <property type="entry name" value="THF_DH/CycHdrlase"/>
</dbReference>
<feature type="binding site" evidence="11">
    <location>
        <position position="237"/>
    </location>
    <ligand>
        <name>NADP(+)</name>
        <dbReference type="ChEBI" id="CHEBI:58349"/>
    </ligand>
</feature>
<keyword evidence="9 11" id="KW-0486">Methionine biosynthesis</keyword>
<dbReference type="EC" id="1.5.1.5" evidence="11"/>
<dbReference type="PRINTS" id="PR00085">
    <property type="entry name" value="THFDHDRGNASE"/>
</dbReference>
<comment type="caution">
    <text evidence="14">The sequence shown here is derived from an EMBL/GenBank/DDBJ whole genome shotgun (WGS) entry which is preliminary data.</text>
</comment>
<keyword evidence="6 11" id="KW-0521">NADP</keyword>